<sequence>MKKTNPKKILNAVMEALCPDACVGCGEPLGRAGDRVFCPACRKKYLNEISAPCPSCGKSYDLCECRPKNFLPDGYAYFLPYDKADGVTRKALLCCKNRRVKPLFAELAGMMLETAKKRGYYDGTELVTYVPRSAAKAVKRGIDQAEELAREFCRQSGAEFAQLIRHAAYAAEQKLAGISDRSLNAQKSYVPAVSPDRIAGRRIILIDDIVTTGATVNVCTELLRDAGAAEVICLSAARSIKPSLREGAE</sequence>
<dbReference type="PANTHER" id="PTHR47505:SF1">
    <property type="entry name" value="DNA UTILIZATION PROTEIN YHGH"/>
    <property type="match status" value="1"/>
</dbReference>
<feature type="domain" description="Phosphoribosyltransferase" evidence="2">
    <location>
        <begin position="140"/>
        <end position="236"/>
    </location>
</feature>
<dbReference type="CDD" id="cd06223">
    <property type="entry name" value="PRTases_typeI"/>
    <property type="match status" value="1"/>
</dbReference>
<evidence type="ECO:0000256" key="1">
    <source>
        <dbReference type="ARBA" id="ARBA00008007"/>
    </source>
</evidence>
<dbReference type="Gene3D" id="3.40.50.2020">
    <property type="match status" value="1"/>
</dbReference>
<proteinExistence type="inferred from homology"/>
<dbReference type="InterPro" id="IPR051910">
    <property type="entry name" value="ComF/GntX_DNA_util-trans"/>
</dbReference>
<dbReference type="AlphaFoldDB" id="A0AAE3JZL5"/>
<reference evidence="3 4" key="1">
    <citation type="submission" date="2022-03" db="EMBL/GenBank/DDBJ databases">
        <title>Metagenome-assembled genomes from swine fecal metagenomes.</title>
        <authorList>
            <person name="Holman D.B."/>
            <person name="Kommadath A."/>
        </authorList>
    </citation>
    <scope>NUCLEOTIDE SEQUENCE [LARGE SCALE GENOMIC DNA]</scope>
    <source>
        <strain evidence="3">SUG147</strain>
    </source>
</reference>
<protein>
    <recommendedName>
        <fullName evidence="2">Phosphoribosyltransferase domain-containing protein</fullName>
    </recommendedName>
</protein>
<dbReference type="EMBL" id="JALEMU010000036">
    <property type="protein sequence ID" value="MCI5755072.1"/>
    <property type="molecule type" value="Genomic_DNA"/>
</dbReference>
<gene>
    <name evidence="3" type="ORF">MR241_02115</name>
</gene>
<accession>A0AAE3JZL5</accession>
<dbReference type="Pfam" id="PF00156">
    <property type="entry name" value="Pribosyltran"/>
    <property type="match status" value="1"/>
</dbReference>
<comment type="caution">
    <text evidence="3">The sequence shown here is derived from an EMBL/GenBank/DDBJ whole genome shotgun (WGS) entry which is preliminary data.</text>
</comment>
<comment type="similarity">
    <text evidence="1">Belongs to the ComF/GntX family.</text>
</comment>
<dbReference type="Proteomes" id="UP001139365">
    <property type="component" value="Unassembled WGS sequence"/>
</dbReference>
<evidence type="ECO:0000313" key="4">
    <source>
        <dbReference type="Proteomes" id="UP001139365"/>
    </source>
</evidence>
<evidence type="ECO:0000313" key="3">
    <source>
        <dbReference type="EMBL" id="MCI5755072.1"/>
    </source>
</evidence>
<dbReference type="InterPro" id="IPR029057">
    <property type="entry name" value="PRTase-like"/>
</dbReference>
<organism evidence="3 4">
    <name type="scientific">Candidatus Colimorpha enterica</name>
    <dbReference type="NCBI Taxonomy" id="3083063"/>
    <lineage>
        <taxon>Bacteria</taxon>
        <taxon>Pseudomonadati</taxon>
        <taxon>Bacteroidota</taxon>
        <taxon>Bacteroidia</taxon>
        <taxon>Bacteroidales</taxon>
        <taxon>Candidatus Colimorpha</taxon>
    </lineage>
</organism>
<dbReference type="PANTHER" id="PTHR47505">
    <property type="entry name" value="DNA UTILIZATION PROTEIN YHGH"/>
    <property type="match status" value="1"/>
</dbReference>
<name>A0AAE3JZL5_9BACT</name>
<dbReference type="InterPro" id="IPR000836">
    <property type="entry name" value="PRTase_dom"/>
</dbReference>
<dbReference type="SUPFAM" id="SSF53271">
    <property type="entry name" value="PRTase-like"/>
    <property type="match status" value="1"/>
</dbReference>
<evidence type="ECO:0000259" key="2">
    <source>
        <dbReference type="Pfam" id="PF00156"/>
    </source>
</evidence>